<sequence>MGISAVDKLINIEKISLSPSLKLGDKKEVNVNVSGNLVINQAYMGTASEVYPDIVAQQTQQLQSSNNQGGNTDDNLSITISPFMGVVKSPTLPGTRIHLEFTVSSKHDYPQVIKGMNVKLGNGQVHFKLFFNVDQNGMRQPDLNTRFPIVVAARGTSRLAAEFENLETPIIHKGNLNGELVVLTGEEKVVSKMFVFEVNQAMENTLNHLQDLANKNKSPIVFDAMIKS</sequence>
<protein>
    <submittedName>
        <fullName evidence="1">Uncharacterized protein</fullName>
    </submittedName>
</protein>
<evidence type="ECO:0000313" key="1">
    <source>
        <dbReference type="EMBL" id="OGM26409.1"/>
    </source>
</evidence>
<dbReference type="Proteomes" id="UP000179221">
    <property type="component" value="Unassembled WGS sequence"/>
</dbReference>
<evidence type="ECO:0000313" key="2">
    <source>
        <dbReference type="Proteomes" id="UP000179221"/>
    </source>
</evidence>
<dbReference type="EMBL" id="MGGL01000012">
    <property type="protein sequence ID" value="OGM26409.1"/>
    <property type="molecule type" value="Genomic_DNA"/>
</dbReference>
<proteinExistence type="predicted"/>
<accession>A0A1F7YHQ4</accession>
<name>A0A1F7YHQ4_9BACT</name>
<dbReference type="AlphaFoldDB" id="A0A1F7YHQ4"/>
<reference evidence="1 2" key="1">
    <citation type="journal article" date="2016" name="Nat. Commun.">
        <title>Thousands of microbial genomes shed light on interconnected biogeochemical processes in an aquifer system.</title>
        <authorList>
            <person name="Anantharaman K."/>
            <person name="Brown C.T."/>
            <person name="Hug L.A."/>
            <person name="Sharon I."/>
            <person name="Castelle C.J."/>
            <person name="Probst A.J."/>
            <person name="Thomas B.C."/>
            <person name="Singh A."/>
            <person name="Wilkins M.J."/>
            <person name="Karaoz U."/>
            <person name="Brodie E.L."/>
            <person name="Williams K.H."/>
            <person name="Hubbard S.S."/>
            <person name="Banfield J.F."/>
        </authorList>
    </citation>
    <scope>NUCLEOTIDE SEQUENCE [LARGE SCALE GENOMIC DNA]</scope>
</reference>
<gene>
    <name evidence="1" type="ORF">A2628_00070</name>
</gene>
<comment type="caution">
    <text evidence="1">The sequence shown here is derived from an EMBL/GenBank/DDBJ whole genome shotgun (WGS) entry which is preliminary data.</text>
</comment>
<organism evidence="1 2">
    <name type="scientific">Candidatus Woesebacteria bacterium RIFCSPHIGHO2_01_FULL_40_22</name>
    <dbReference type="NCBI Taxonomy" id="1802499"/>
    <lineage>
        <taxon>Bacteria</taxon>
        <taxon>Candidatus Woeseibacteriota</taxon>
    </lineage>
</organism>